<dbReference type="InterPro" id="IPR017871">
    <property type="entry name" value="ABC_transporter-like_CS"/>
</dbReference>
<dbReference type="CDD" id="cd03228">
    <property type="entry name" value="ABCC_MRP_Like"/>
    <property type="match status" value="1"/>
</dbReference>
<dbReference type="GO" id="GO:0016887">
    <property type="term" value="F:ATP hydrolysis activity"/>
    <property type="evidence" value="ECO:0007669"/>
    <property type="project" value="InterPro"/>
</dbReference>
<dbReference type="InterPro" id="IPR003439">
    <property type="entry name" value="ABC_transporter-like_ATP-bd"/>
</dbReference>
<protein>
    <submittedName>
        <fullName evidence="9">ABC transporter ATP-binding protein</fullName>
    </submittedName>
</protein>
<dbReference type="RefSeq" id="WP_119152606.1">
    <property type="nucleotide sequence ID" value="NZ_QXJM01000039.1"/>
</dbReference>
<comment type="caution">
    <text evidence="9">The sequence shown here is derived from an EMBL/GenBank/DDBJ whole genome shotgun (WGS) entry which is preliminary data.</text>
</comment>
<dbReference type="GO" id="GO:0005886">
    <property type="term" value="C:plasma membrane"/>
    <property type="evidence" value="ECO:0007669"/>
    <property type="project" value="UniProtKB-SubCell"/>
</dbReference>
<feature type="domain" description="ABC transporter" evidence="8">
    <location>
        <begin position="89"/>
        <end position="327"/>
    </location>
</feature>
<dbReference type="InterPro" id="IPR027417">
    <property type="entry name" value="P-loop_NTPase"/>
</dbReference>
<evidence type="ECO:0000313" key="9">
    <source>
        <dbReference type="EMBL" id="RIE00314.1"/>
    </source>
</evidence>
<keyword evidence="3" id="KW-0547">Nucleotide-binding</keyword>
<gene>
    <name evidence="9" type="ORF">D3H35_29290</name>
</gene>
<evidence type="ECO:0000313" key="10">
    <source>
        <dbReference type="Proteomes" id="UP000266340"/>
    </source>
</evidence>
<dbReference type="Pfam" id="PF00005">
    <property type="entry name" value="ABC_tran"/>
    <property type="match status" value="1"/>
</dbReference>
<dbReference type="PROSITE" id="PS00211">
    <property type="entry name" value="ABC_TRANSPORTER_1"/>
    <property type="match status" value="1"/>
</dbReference>
<accession>A0A398CN19</accession>
<feature type="transmembrane region" description="Helical" evidence="7">
    <location>
        <begin position="27"/>
        <end position="45"/>
    </location>
</feature>
<evidence type="ECO:0000256" key="4">
    <source>
        <dbReference type="ARBA" id="ARBA00022840"/>
    </source>
</evidence>
<keyword evidence="10" id="KW-1185">Reference proteome</keyword>
<dbReference type="Gene3D" id="1.20.1560.10">
    <property type="entry name" value="ABC transporter type 1, transmembrane domain"/>
    <property type="match status" value="1"/>
</dbReference>
<comment type="subcellular location">
    <subcellularLocation>
        <location evidence="1">Cell membrane</location>
        <topology evidence="1">Multi-pass membrane protein</topology>
    </subcellularLocation>
</comment>
<sequence length="342" mass="38832">MTIVNSAVVIILLVVLINKDLVSVGDYIAVTMAVAIIINVISNLIEDYIRMLENLNYSVKAKQMKEQIAEKSIIKSAHGKIPFRFHEQIDISNLSFTYPNIQIESLKNINLTINKGELIAVLGENGSGKTTLVKLLLGLYKVECDSIFYDGIPINQFDENSLYNNTSAVFQDFIKYQTNVRDNIAVGDITYVNNDEKLESALNRVLFDNHFPGGLNTKLGYIDQDSTNLSGGQWQRLALSRVFVKDNPELIIFDEPTSAMDPLSEMRILNEVLRYCKNTTTIMISHRVGIARKADKICVLQQGQIVEFGTHDELIKSKRNYYEMWMSQKEWYEDVEDKIPAS</sequence>
<evidence type="ECO:0000256" key="5">
    <source>
        <dbReference type="ARBA" id="ARBA00022989"/>
    </source>
</evidence>
<keyword evidence="6 7" id="KW-0472">Membrane</keyword>
<dbReference type="PANTHER" id="PTHR24221">
    <property type="entry name" value="ATP-BINDING CASSETTE SUB-FAMILY B"/>
    <property type="match status" value="1"/>
</dbReference>
<dbReference type="SMART" id="SM00382">
    <property type="entry name" value="AAA"/>
    <property type="match status" value="1"/>
</dbReference>
<proteinExistence type="predicted"/>
<evidence type="ECO:0000259" key="8">
    <source>
        <dbReference type="PROSITE" id="PS50893"/>
    </source>
</evidence>
<dbReference type="GO" id="GO:0005524">
    <property type="term" value="F:ATP binding"/>
    <property type="evidence" value="ECO:0007669"/>
    <property type="project" value="UniProtKB-KW"/>
</dbReference>
<dbReference type="PROSITE" id="PS50893">
    <property type="entry name" value="ABC_TRANSPORTER_2"/>
    <property type="match status" value="1"/>
</dbReference>
<evidence type="ECO:0000256" key="2">
    <source>
        <dbReference type="ARBA" id="ARBA00022692"/>
    </source>
</evidence>
<keyword evidence="2 7" id="KW-0812">Transmembrane</keyword>
<dbReference type="OrthoDB" id="9806127at2"/>
<dbReference type="Proteomes" id="UP000266340">
    <property type="component" value="Unassembled WGS sequence"/>
</dbReference>
<evidence type="ECO:0000256" key="3">
    <source>
        <dbReference type="ARBA" id="ARBA00022741"/>
    </source>
</evidence>
<keyword evidence="5 7" id="KW-1133">Transmembrane helix</keyword>
<dbReference type="InterPro" id="IPR039421">
    <property type="entry name" value="Type_1_exporter"/>
</dbReference>
<dbReference type="SUPFAM" id="SSF52540">
    <property type="entry name" value="P-loop containing nucleoside triphosphate hydrolases"/>
    <property type="match status" value="1"/>
</dbReference>
<organism evidence="9 10">
    <name type="scientific">Cohnella faecalis</name>
    <dbReference type="NCBI Taxonomy" id="2315694"/>
    <lineage>
        <taxon>Bacteria</taxon>
        <taxon>Bacillati</taxon>
        <taxon>Bacillota</taxon>
        <taxon>Bacilli</taxon>
        <taxon>Bacillales</taxon>
        <taxon>Paenibacillaceae</taxon>
        <taxon>Cohnella</taxon>
    </lineage>
</organism>
<reference evidence="9 10" key="1">
    <citation type="submission" date="2018-09" db="EMBL/GenBank/DDBJ databases">
        <title>Cohnella cavernae sp. nov., isolated from a karst cave.</title>
        <authorList>
            <person name="Zhu H."/>
        </authorList>
    </citation>
    <scope>NUCLEOTIDE SEQUENCE [LARGE SCALE GENOMIC DNA]</scope>
    <source>
        <strain evidence="9 10">K2E09-144</strain>
    </source>
</reference>
<keyword evidence="4 9" id="KW-0067">ATP-binding</keyword>
<dbReference type="InterPro" id="IPR003593">
    <property type="entry name" value="AAA+_ATPase"/>
</dbReference>
<evidence type="ECO:0000256" key="1">
    <source>
        <dbReference type="ARBA" id="ARBA00004651"/>
    </source>
</evidence>
<name>A0A398CN19_9BACL</name>
<dbReference type="Gene3D" id="3.40.50.300">
    <property type="entry name" value="P-loop containing nucleotide triphosphate hydrolases"/>
    <property type="match status" value="1"/>
</dbReference>
<evidence type="ECO:0000256" key="7">
    <source>
        <dbReference type="SAM" id="Phobius"/>
    </source>
</evidence>
<dbReference type="AlphaFoldDB" id="A0A398CN19"/>
<dbReference type="GO" id="GO:0034040">
    <property type="term" value="F:ATPase-coupled lipid transmembrane transporter activity"/>
    <property type="evidence" value="ECO:0007669"/>
    <property type="project" value="TreeGrafter"/>
</dbReference>
<dbReference type="EMBL" id="QXJM01000059">
    <property type="protein sequence ID" value="RIE00314.1"/>
    <property type="molecule type" value="Genomic_DNA"/>
</dbReference>
<dbReference type="PANTHER" id="PTHR24221:SF654">
    <property type="entry name" value="ATP-BINDING CASSETTE SUB-FAMILY B MEMBER 6"/>
    <property type="match status" value="1"/>
</dbReference>
<dbReference type="InterPro" id="IPR036640">
    <property type="entry name" value="ABC1_TM_sf"/>
</dbReference>
<evidence type="ECO:0000256" key="6">
    <source>
        <dbReference type="ARBA" id="ARBA00023136"/>
    </source>
</evidence>